<feature type="domain" description="Response regulatory" evidence="2">
    <location>
        <begin position="2"/>
        <end position="113"/>
    </location>
</feature>
<name>A0ABS1FV33_9FLAO</name>
<dbReference type="PROSITE" id="PS50110">
    <property type="entry name" value="RESPONSE_REGULATORY"/>
    <property type="match status" value="1"/>
</dbReference>
<dbReference type="InterPro" id="IPR011006">
    <property type="entry name" value="CheY-like_superfamily"/>
</dbReference>
<accession>A0ABS1FV33</accession>
<dbReference type="Gene3D" id="3.40.50.2300">
    <property type="match status" value="1"/>
</dbReference>
<evidence type="ECO:0000256" key="1">
    <source>
        <dbReference type="PROSITE-ProRule" id="PRU00169"/>
    </source>
</evidence>
<dbReference type="SMART" id="SM00448">
    <property type="entry name" value="REC"/>
    <property type="match status" value="1"/>
</dbReference>
<dbReference type="Pfam" id="PF04397">
    <property type="entry name" value="LytTR"/>
    <property type="match status" value="1"/>
</dbReference>
<dbReference type="RefSeq" id="WP_200245730.1">
    <property type="nucleotide sequence ID" value="NZ_JAENHK010000010.1"/>
</dbReference>
<evidence type="ECO:0000313" key="5">
    <source>
        <dbReference type="Proteomes" id="UP000628669"/>
    </source>
</evidence>
<evidence type="ECO:0000259" key="2">
    <source>
        <dbReference type="PROSITE" id="PS50110"/>
    </source>
</evidence>
<dbReference type="Pfam" id="PF00072">
    <property type="entry name" value="Response_reg"/>
    <property type="match status" value="1"/>
</dbReference>
<reference evidence="5" key="1">
    <citation type="submission" date="2021-01" db="EMBL/GenBank/DDBJ databases">
        <title>Genome public.</title>
        <authorList>
            <person name="Liu C."/>
            <person name="Sun Q."/>
        </authorList>
    </citation>
    <scope>NUCLEOTIDE SEQUENCE [LARGE SCALE GENOMIC DNA]</scope>
    <source>
        <strain evidence="5">YIM B02567</strain>
    </source>
</reference>
<dbReference type="InterPro" id="IPR007492">
    <property type="entry name" value="LytTR_DNA-bd_dom"/>
</dbReference>
<feature type="modified residue" description="4-aspartylphosphate" evidence="1">
    <location>
        <position position="53"/>
    </location>
</feature>
<dbReference type="SMART" id="SM00850">
    <property type="entry name" value="LytTR"/>
    <property type="match status" value="1"/>
</dbReference>
<dbReference type="PANTHER" id="PTHR37299:SF1">
    <property type="entry name" value="STAGE 0 SPORULATION PROTEIN A HOMOLOG"/>
    <property type="match status" value="1"/>
</dbReference>
<dbReference type="PROSITE" id="PS50930">
    <property type="entry name" value="HTH_LYTTR"/>
    <property type="match status" value="1"/>
</dbReference>
<protein>
    <submittedName>
        <fullName evidence="4">Response regulator transcription factor</fullName>
    </submittedName>
</protein>
<evidence type="ECO:0000313" key="4">
    <source>
        <dbReference type="EMBL" id="MBK1896270.1"/>
    </source>
</evidence>
<dbReference type="Proteomes" id="UP000628669">
    <property type="component" value="Unassembled WGS sequence"/>
</dbReference>
<sequence>MNCIIVDDEPIARQGILNLIAKVPDLIVKGLFKNSNEAKLYLEKNVVDLIFLDIEMPGINGIDFAKSIPKKTLVIFTTAHAQYALESYEIDAVDYLLKPINEERFLKAAGKAIEFNFFLSDDFEKSSFESIGENSIVVRADRRIYKILHKDILYIEGMKDYSVINSKDNKIITAMNLKTILSQLPAQLFKRISKSYIVNHQHVSSVSPHCVHLQGIELPLGNTYRSEFITEFMKNNQS</sequence>
<dbReference type="PANTHER" id="PTHR37299">
    <property type="entry name" value="TRANSCRIPTIONAL REGULATOR-RELATED"/>
    <property type="match status" value="1"/>
</dbReference>
<keyword evidence="5" id="KW-1185">Reference proteome</keyword>
<evidence type="ECO:0000259" key="3">
    <source>
        <dbReference type="PROSITE" id="PS50930"/>
    </source>
</evidence>
<dbReference type="Gene3D" id="2.40.50.1020">
    <property type="entry name" value="LytTr DNA-binding domain"/>
    <property type="match status" value="1"/>
</dbReference>
<proteinExistence type="predicted"/>
<keyword evidence="1" id="KW-0597">Phosphoprotein</keyword>
<dbReference type="InterPro" id="IPR001789">
    <property type="entry name" value="Sig_transdc_resp-reg_receiver"/>
</dbReference>
<dbReference type="InterPro" id="IPR046947">
    <property type="entry name" value="LytR-like"/>
</dbReference>
<dbReference type="EMBL" id="JAENHK010000010">
    <property type="protein sequence ID" value="MBK1896270.1"/>
    <property type="molecule type" value="Genomic_DNA"/>
</dbReference>
<gene>
    <name evidence="4" type="ORF">JHL15_10940</name>
</gene>
<comment type="caution">
    <text evidence="4">The sequence shown here is derived from an EMBL/GenBank/DDBJ whole genome shotgun (WGS) entry which is preliminary data.</text>
</comment>
<feature type="domain" description="HTH LytTR-type" evidence="3">
    <location>
        <begin position="136"/>
        <end position="206"/>
    </location>
</feature>
<dbReference type="SUPFAM" id="SSF52172">
    <property type="entry name" value="CheY-like"/>
    <property type="match status" value="1"/>
</dbReference>
<organism evidence="4 5">
    <name type="scientific">Chryseobacterium paridis</name>
    <dbReference type="NCBI Taxonomy" id="2800328"/>
    <lineage>
        <taxon>Bacteria</taxon>
        <taxon>Pseudomonadati</taxon>
        <taxon>Bacteroidota</taxon>
        <taxon>Flavobacteriia</taxon>
        <taxon>Flavobacteriales</taxon>
        <taxon>Weeksellaceae</taxon>
        <taxon>Chryseobacterium group</taxon>
        <taxon>Chryseobacterium</taxon>
    </lineage>
</organism>